<name>A0A9P8L5Y0_9PEZI</name>
<dbReference type="EMBL" id="JAGHQM010003268">
    <property type="protein sequence ID" value="KAH0545355.1"/>
    <property type="molecule type" value="Genomic_DNA"/>
</dbReference>
<sequence length="96" mass="9770">METFPPRGSVTNAPNHNCQTSDVADVDKAGSDDGAGEDKNDESGQLGGSGVEIGEKEDRTNEEEAEGNVDDDALGPADSFLGVDQDGDGTMAGVAL</sequence>
<feature type="compositionally biased region" description="Polar residues" evidence="1">
    <location>
        <begin position="9"/>
        <end position="22"/>
    </location>
</feature>
<feature type="region of interest" description="Disordered" evidence="1">
    <location>
        <begin position="1"/>
        <end position="96"/>
    </location>
</feature>
<evidence type="ECO:0000256" key="1">
    <source>
        <dbReference type="SAM" id="MobiDB-lite"/>
    </source>
</evidence>
<comment type="caution">
    <text evidence="2">The sequence shown here is derived from an EMBL/GenBank/DDBJ whole genome shotgun (WGS) entry which is preliminary data.</text>
</comment>
<proteinExistence type="predicted"/>
<keyword evidence="3" id="KW-1185">Reference proteome</keyword>
<evidence type="ECO:0000313" key="3">
    <source>
        <dbReference type="Proteomes" id="UP000750711"/>
    </source>
</evidence>
<feature type="compositionally biased region" description="Basic and acidic residues" evidence="1">
    <location>
        <begin position="25"/>
        <end position="42"/>
    </location>
</feature>
<accession>A0A9P8L5Y0</accession>
<reference evidence="2" key="1">
    <citation type="submission" date="2021-03" db="EMBL/GenBank/DDBJ databases">
        <title>Comparative genomics and phylogenomic investigation of the class Geoglossomycetes provide insights into ecological specialization and systematics.</title>
        <authorList>
            <person name="Melie T."/>
            <person name="Pirro S."/>
            <person name="Miller A.N."/>
            <person name="Quandt A."/>
        </authorList>
    </citation>
    <scope>NUCLEOTIDE SEQUENCE</scope>
    <source>
        <strain evidence="2">CAQ_001_2017</strain>
    </source>
</reference>
<feature type="compositionally biased region" description="Acidic residues" evidence="1">
    <location>
        <begin position="60"/>
        <end position="73"/>
    </location>
</feature>
<dbReference type="AlphaFoldDB" id="A0A9P8L5Y0"/>
<dbReference type="Proteomes" id="UP000750711">
    <property type="component" value="Unassembled WGS sequence"/>
</dbReference>
<organism evidence="2 3">
    <name type="scientific">Trichoglossum hirsutum</name>
    <dbReference type="NCBI Taxonomy" id="265104"/>
    <lineage>
        <taxon>Eukaryota</taxon>
        <taxon>Fungi</taxon>
        <taxon>Dikarya</taxon>
        <taxon>Ascomycota</taxon>
        <taxon>Pezizomycotina</taxon>
        <taxon>Geoglossomycetes</taxon>
        <taxon>Geoglossales</taxon>
        <taxon>Geoglossaceae</taxon>
        <taxon>Trichoglossum</taxon>
    </lineage>
</organism>
<evidence type="ECO:0000313" key="2">
    <source>
        <dbReference type="EMBL" id="KAH0545355.1"/>
    </source>
</evidence>
<protein>
    <submittedName>
        <fullName evidence="2">Uncharacterized protein</fullName>
    </submittedName>
</protein>
<gene>
    <name evidence="2" type="ORF">GP486_008450</name>
</gene>